<evidence type="ECO:0000256" key="4">
    <source>
        <dbReference type="ARBA" id="ARBA00023239"/>
    </source>
</evidence>
<dbReference type="PANTHER" id="PTHR33337">
    <property type="entry name" value="GFA DOMAIN-CONTAINING PROTEIN"/>
    <property type="match status" value="1"/>
</dbReference>
<keyword evidence="3" id="KW-0862">Zinc</keyword>
<accession>A0A0R3C9R2</accession>
<dbReference type="Pfam" id="PF04828">
    <property type="entry name" value="GFA"/>
    <property type="match status" value="1"/>
</dbReference>
<evidence type="ECO:0000313" key="11">
    <source>
        <dbReference type="Proteomes" id="UP001565474"/>
    </source>
</evidence>
<dbReference type="InterPro" id="IPR011057">
    <property type="entry name" value="Mss4-like_sf"/>
</dbReference>
<dbReference type="Gene3D" id="3.90.1590.10">
    <property type="entry name" value="glutathione-dependent formaldehyde- activating enzyme (gfa)"/>
    <property type="match status" value="1"/>
</dbReference>
<keyword evidence="4" id="KW-0456">Lyase</keyword>
<name>A0A0R3C9R2_9BRAD</name>
<dbReference type="EMBL" id="JBGBZN010000002">
    <property type="protein sequence ID" value="MEY9472470.1"/>
    <property type="molecule type" value="Genomic_DNA"/>
</dbReference>
<dbReference type="InterPro" id="IPR006913">
    <property type="entry name" value="CENP-V/GFA"/>
</dbReference>
<dbReference type="AlphaFoldDB" id="A0A0R3C9R2"/>
<evidence type="ECO:0000313" key="6">
    <source>
        <dbReference type="EMBL" id="KRP94178.1"/>
    </source>
</evidence>
<dbReference type="RefSeq" id="WP_036021404.1">
    <property type="nucleotide sequence ID" value="NZ_CP104173.1"/>
</dbReference>
<gene>
    <name evidence="7" type="ORF">ABH992_004869</name>
    <name evidence="6" type="ORF">AOQ72_23390</name>
    <name evidence="8" type="ORF">GA0061099_1003262</name>
</gene>
<dbReference type="EMBL" id="LJYF01000029">
    <property type="protein sequence ID" value="KRP94178.1"/>
    <property type="molecule type" value="Genomic_DNA"/>
</dbReference>
<keyword evidence="2" id="KW-0479">Metal-binding</keyword>
<dbReference type="EMBL" id="FMAE01000003">
    <property type="protein sequence ID" value="SCB23366.1"/>
    <property type="molecule type" value="Genomic_DNA"/>
</dbReference>
<sequence>MIRGSCLCGTVRFEIEKVRALTHCHCVNCRKLSGAAFATYAHVDADKFRFVAGEDMTASYESSPGSIRYRCRTCGCPTPGKASYLPTVSIPAGLLDDDPEVRPRLHVFTSSRASWWTIQDDLPQHEKWVPGYGPKS</sequence>
<dbReference type="Proteomes" id="UP000051380">
    <property type="component" value="Unassembled WGS sequence"/>
</dbReference>
<dbReference type="PROSITE" id="PS51891">
    <property type="entry name" value="CENP_V_GFA"/>
    <property type="match status" value="1"/>
</dbReference>
<evidence type="ECO:0000313" key="9">
    <source>
        <dbReference type="Proteomes" id="UP000051380"/>
    </source>
</evidence>
<dbReference type="STRING" id="108015.GA0061099_1003262"/>
<dbReference type="PANTHER" id="PTHR33337:SF40">
    <property type="entry name" value="CENP-V_GFA DOMAIN-CONTAINING PROTEIN-RELATED"/>
    <property type="match status" value="1"/>
</dbReference>
<proteinExistence type="inferred from homology"/>
<evidence type="ECO:0000313" key="10">
    <source>
        <dbReference type="Proteomes" id="UP000183174"/>
    </source>
</evidence>
<dbReference type="GO" id="GO:0046872">
    <property type="term" value="F:metal ion binding"/>
    <property type="evidence" value="ECO:0007669"/>
    <property type="project" value="UniProtKB-KW"/>
</dbReference>
<feature type="domain" description="CENP-V/GFA" evidence="5">
    <location>
        <begin position="2"/>
        <end position="117"/>
    </location>
</feature>
<reference evidence="6 9" key="1">
    <citation type="submission" date="2015-09" db="EMBL/GenBank/DDBJ databases">
        <title>Draft Genome Sequence of the Strain BR 3267 (Bradyrhizobium yuanmingense) recommended as inoculant for cowpea in Brazil.</title>
        <authorList>
            <person name="Simoes-Araujo J.L."/>
            <person name="Zilli J.E."/>
        </authorList>
    </citation>
    <scope>NUCLEOTIDE SEQUENCE [LARGE SCALE GENOMIC DNA]</scope>
    <source>
        <strain evidence="6 9">BR3267</strain>
    </source>
</reference>
<dbReference type="GO" id="GO:0016846">
    <property type="term" value="F:carbon-sulfur lyase activity"/>
    <property type="evidence" value="ECO:0007669"/>
    <property type="project" value="InterPro"/>
</dbReference>
<evidence type="ECO:0000256" key="3">
    <source>
        <dbReference type="ARBA" id="ARBA00022833"/>
    </source>
</evidence>
<reference evidence="7 11" key="3">
    <citation type="submission" date="2024-07" db="EMBL/GenBank/DDBJ databases">
        <title>Genomic Encyclopedia of Type Strains, Phase V (KMG-V): Genome sequencing to study the core and pangenomes of soil and plant-associated prokaryotes.</title>
        <authorList>
            <person name="Whitman W."/>
        </authorList>
    </citation>
    <scope>NUCLEOTIDE SEQUENCE [LARGE SCALE GENOMIC DNA]</scope>
    <source>
        <strain evidence="7 11">USDA 222</strain>
    </source>
</reference>
<dbReference type="Proteomes" id="UP001565474">
    <property type="component" value="Unassembled WGS sequence"/>
</dbReference>
<keyword evidence="11" id="KW-1185">Reference proteome</keyword>
<evidence type="ECO:0000256" key="1">
    <source>
        <dbReference type="ARBA" id="ARBA00005495"/>
    </source>
</evidence>
<dbReference type="OrthoDB" id="9807246at2"/>
<organism evidence="6 9">
    <name type="scientific">Bradyrhizobium yuanmingense</name>
    <dbReference type="NCBI Taxonomy" id="108015"/>
    <lineage>
        <taxon>Bacteria</taxon>
        <taxon>Pseudomonadati</taxon>
        <taxon>Pseudomonadota</taxon>
        <taxon>Alphaproteobacteria</taxon>
        <taxon>Hyphomicrobiales</taxon>
        <taxon>Nitrobacteraceae</taxon>
        <taxon>Bradyrhizobium</taxon>
    </lineage>
</organism>
<dbReference type="GeneID" id="93180009"/>
<evidence type="ECO:0000259" key="5">
    <source>
        <dbReference type="PROSITE" id="PS51891"/>
    </source>
</evidence>
<evidence type="ECO:0000313" key="8">
    <source>
        <dbReference type="EMBL" id="SCB23366.1"/>
    </source>
</evidence>
<dbReference type="Proteomes" id="UP000183174">
    <property type="component" value="Unassembled WGS sequence"/>
</dbReference>
<protein>
    <submittedName>
        <fullName evidence="8">Uncharacterized conserved protein</fullName>
    </submittedName>
</protein>
<dbReference type="SUPFAM" id="SSF51316">
    <property type="entry name" value="Mss4-like"/>
    <property type="match status" value="1"/>
</dbReference>
<comment type="similarity">
    <text evidence="1">Belongs to the Gfa family.</text>
</comment>
<evidence type="ECO:0000256" key="2">
    <source>
        <dbReference type="ARBA" id="ARBA00022723"/>
    </source>
</evidence>
<evidence type="ECO:0000313" key="7">
    <source>
        <dbReference type="EMBL" id="MEY9472470.1"/>
    </source>
</evidence>
<reference evidence="8 10" key="2">
    <citation type="submission" date="2016-08" db="EMBL/GenBank/DDBJ databases">
        <authorList>
            <person name="Seilhamer J.J."/>
        </authorList>
    </citation>
    <scope>NUCLEOTIDE SEQUENCE [LARGE SCALE GENOMIC DNA]</scope>
    <source>
        <strain evidence="8 10">CCBAU 10071</strain>
    </source>
</reference>